<dbReference type="SMART" id="SM00343">
    <property type="entry name" value="ZnF_C2HC"/>
    <property type="match status" value="2"/>
</dbReference>
<dbReference type="Pfam" id="PF03732">
    <property type="entry name" value="Retrotrans_gag"/>
    <property type="match status" value="1"/>
</dbReference>
<name>A0A6L2J4A0_TANCI</name>
<dbReference type="EMBL" id="BKCJ010000292">
    <property type="protein sequence ID" value="GEU31849.1"/>
    <property type="molecule type" value="Genomic_DNA"/>
</dbReference>
<reference evidence="4" key="1">
    <citation type="journal article" date="2019" name="Sci. Rep.">
        <title>Draft genome of Tanacetum cinerariifolium, the natural source of mosquito coil.</title>
        <authorList>
            <person name="Yamashiro T."/>
            <person name="Shiraishi A."/>
            <person name="Satake H."/>
            <person name="Nakayama K."/>
        </authorList>
    </citation>
    <scope>NUCLEOTIDE SEQUENCE</scope>
</reference>
<gene>
    <name evidence="4" type="ORF">Tci_003827</name>
</gene>
<dbReference type="Gene3D" id="4.10.60.10">
    <property type="entry name" value="Zinc finger, CCHC-type"/>
    <property type="match status" value="1"/>
</dbReference>
<sequence length="528" mass="58787">MANLPPPNNVPNVPKDKQTPLAPDGFAPQWISGHDPNNNNGWIDDEDDKEMEEEDVEEMEEEEDEEEKEIVAEDEAKIIYPYDEEDPNNRPPPASDDESEFAPSVILVFDAENRLVPPVIHFSSTYERGESSSAQEILKDIGEVYPFGPVPLTISTAMKRIRRLKEKMRERAKVDEDIMKKIDMSDLRIRMVSRDAMSLDGTTSTHSFLGPFPDDPYVQARNVANANDDVEDDDVEDDDVEDDDDMDDDAVDPSDPQVMPPKQVSQATIAKLVTDKVATALPADRATRNTICAGGTGNVEGAGRALTWWNTHVDTLGLIVANEKSWDDLKRMMLEELYPEKEILRMEDEIRHLRLKDNDIAAYTNWVRMKELLSKTKGNGKVEIKGGNAPRCNRCNVFHFANCLVKCNKCGKRGHFARDCYRKGVATGANAKPIRACYKCGDKNHLANSDLCPERKKQHGRNASSHVYVVRDAKQAQGPNVVTVQTSSAGETLLLNSGITSLLEVGKYSGSGIFITGSGNDLSYLFPT</sequence>
<protein>
    <recommendedName>
        <fullName evidence="3">CCHC-type domain-containing protein</fullName>
    </recommendedName>
</protein>
<feature type="domain" description="CCHC-type" evidence="3">
    <location>
        <begin position="406"/>
        <end position="420"/>
    </location>
</feature>
<evidence type="ECO:0000256" key="1">
    <source>
        <dbReference type="PROSITE-ProRule" id="PRU00047"/>
    </source>
</evidence>
<feature type="region of interest" description="Disordered" evidence="2">
    <location>
        <begin position="1"/>
        <end position="99"/>
    </location>
</feature>
<keyword evidence="1" id="KW-0862">Zinc</keyword>
<accession>A0A6L2J4A0</accession>
<dbReference type="InterPro" id="IPR001878">
    <property type="entry name" value="Znf_CCHC"/>
</dbReference>
<feature type="compositionally biased region" description="Acidic residues" evidence="2">
    <location>
        <begin position="228"/>
        <end position="252"/>
    </location>
</feature>
<dbReference type="GO" id="GO:0008270">
    <property type="term" value="F:zinc ion binding"/>
    <property type="evidence" value="ECO:0007669"/>
    <property type="project" value="UniProtKB-KW"/>
</dbReference>
<organism evidence="4">
    <name type="scientific">Tanacetum cinerariifolium</name>
    <name type="common">Dalmatian daisy</name>
    <name type="synonym">Chrysanthemum cinerariifolium</name>
    <dbReference type="NCBI Taxonomy" id="118510"/>
    <lineage>
        <taxon>Eukaryota</taxon>
        <taxon>Viridiplantae</taxon>
        <taxon>Streptophyta</taxon>
        <taxon>Embryophyta</taxon>
        <taxon>Tracheophyta</taxon>
        <taxon>Spermatophyta</taxon>
        <taxon>Magnoliopsida</taxon>
        <taxon>eudicotyledons</taxon>
        <taxon>Gunneridae</taxon>
        <taxon>Pentapetalae</taxon>
        <taxon>asterids</taxon>
        <taxon>campanulids</taxon>
        <taxon>Asterales</taxon>
        <taxon>Asteraceae</taxon>
        <taxon>Asteroideae</taxon>
        <taxon>Anthemideae</taxon>
        <taxon>Anthemidinae</taxon>
        <taxon>Tanacetum</taxon>
    </lineage>
</organism>
<dbReference type="Pfam" id="PF00098">
    <property type="entry name" value="zf-CCHC"/>
    <property type="match status" value="1"/>
</dbReference>
<feature type="compositionally biased region" description="Acidic residues" evidence="2">
    <location>
        <begin position="43"/>
        <end position="68"/>
    </location>
</feature>
<keyword evidence="1" id="KW-0863">Zinc-finger</keyword>
<dbReference type="GO" id="GO:0003676">
    <property type="term" value="F:nucleic acid binding"/>
    <property type="evidence" value="ECO:0007669"/>
    <property type="project" value="InterPro"/>
</dbReference>
<evidence type="ECO:0000256" key="2">
    <source>
        <dbReference type="SAM" id="MobiDB-lite"/>
    </source>
</evidence>
<keyword evidence="1" id="KW-0479">Metal-binding</keyword>
<dbReference type="PROSITE" id="PS50158">
    <property type="entry name" value="ZF_CCHC"/>
    <property type="match status" value="1"/>
</dbReference>
<evidence type="ECO:0000313" key="4">
    <source>
        <dbReference type="EMBL" id="GEU31849.1"/>
    </source>
</evidence>
<proteinExistence type="predicted"/>
<dbReference type="AlphaFoldDB" id="A0A6L2J4A0"/>
<evidence type="ECO:0000259" key="3">
    <source>
        <dbReference type="PROSITE" id="PS50158"/>
    </source>
</evidence>
<comment type="caution">
    <text evidence="4">The sequence shown here is derived from an EMBL/GenBank/DDBJ whole genome shotgun (WGS) entry which is preliminary data.</text>
</comment>
<dbReference type="InterPro" id="IPR005162">
    <property type="entry name" value="Retrotrans_gag_dom"/>
</dbReference>
<feature type="region of interest" description="Disordered" evidence="2">
    <location>
        <begin position="225"/>
        <end position="263"/>
    </location>
</feature>